<evidence type="ECO:0000256" key="4">
    <source>
        <dbReference type="ARBA" id="ARBA00023136"/>
    </source>
</evidence>
<keyword evidence="3 6" id="KW-1133">Transmembrane helix</keyword>
<evidence type="ECO:0000259" key="7">
    <source>
        <dbReference type="PROSITE" id="PS50262"/>
    </source>
</evidence>
<keyword evidence="2 6" id="KW-0812">Transmembrane</keyword>
<keyword evidence="5" id="KW-0807">Transducer</keyword>
<dbReference type="InterPro" id="IPR000725">
    <property type="entry name" value="Olfact_rcpt"/>
</dbReference>
<feature type="transmembrane region" description="Helical" evidence="6">
    <location>
        <begin position="218"/>
        <end position="242"/>
    </location>
</feature>
<evidence type="ECO:0000256" key="5">
    <source>
        <dbReference type="ARBA" id="ARBA00023224"/>
    </source>
</evidence>
<reference evidence="8" key="1">
    <citation type="submission" date="2025-08" db="UniProtKB">
        <authorList>
            <consortium name="Ensembl"/>
        </authorList>
    </citation>
    <scope>IDENTIFICATION</scope>
</reference>
<dbReference type="InterPro" id="IPR017452">
    <property type="entry name" value="GPCR_Rhodpsn_7TM"/>
</dbReference>
<keyword evidence="9" id="KW-1185">Reference proteome</keyword>
<dbReference type="PANTHER" id="PTHR26451">
    <property type="entry name" value="G_PROTEIN_RECEP_F1_2 DOMAIN-CONTAINING PROTEIN"/>
    <property type="match status" value="1"/>
</dbReference>
<comment type="subcellular location">
    <subcellularLocation>
        <location evidence="1">Membrane</location>
        <topology evidence="1">Multi-pass membrane protein</topology>
    </subcellularLocation>
</comment>
<dbReference type="GO" id="GO:0005549">
    <property type="term" value="F:odorant binding"/>
    <property type="evidence" value="ECO:0007669"/>
    <property type="project" value="TreeGrafter"/>
</dbReference>
<protein>
    <recommendedName>
        <fullName evidence="7">G-protein coupled receptors family 1 profile domain-containing protein</fullName>
    </recommendedName>
</protein>
<dbReference type="InterPro" id="IPR052921">
    <property type="entry name" value="GPCR1_Superfamily_Member"/>
</dbReference>
<dbReference type="PROSITE" id="PS50262">
    <property type="entry name" value="G_PROTEIN_RECEP_F1_2"/>
    <property type="match status" value="1"/>
</dbReference>
<dbReference type="PANTHER" id="PTHR26451:SF869">
    <property type="entry name" value="OLFACTORY RECEPTOR 530-RELATED"/>
    <property type="match status" value="1"/>
</dbReference>
<feature type="domain" description="G-protein coupled receptors family 1 profile" evidence="7">
    <location>
        <begin position="37"/>
        <end position="244"/>
    </location>
</feature>
<dbReference type="Gene3D" id="1.20.1070.10">
    <property type="entry name" value="Rhodopsin 7-helix transmembrane proteins"/>
    <property type="match status" value="1"/>
</dbReference>
<sequence length="285" mass="32548">FLLHTACVLNTQTFNQGRNWQNMQKYIPEYIFLLLIGNTAVMAVIYLDHNLRTPKYIAVFNLVLLDLLGSTALLPKVLDMFLFNNYIISYNDSLNLLVLCYDRVVAIMFPLHYQTKVTKRVMFSLIAFSWLFNIISNLFTVGFLTRLSFCESVVIKGFSCDHGQIFKLACNDNFPSLVISFLLPFLILWLPLVIILSSYVCIGYALSKVASVQERAKAFKTCTAHLSLVVIYFIPILITFTVEANIHPNGRIFNINEQRSKFVFIFNCILKISAECFALKAILCS</sequence>
<keyword evidence="4 6" id="KW-0472">Membrane</keyword>
<evidence type="ECO:0000256" key="2">
    <source>
        <dbReference type="ARBA" id="ARBA00022692"/>
    </source>
</evidence>
<accession>A0A3Q3BFM9</accession>
<proteinExistence type="predicted"/>
<dbReference type="Proteomes" id="UP000264800">
    <property type="component" value="Unplaced"/>
</dbReference>
<reference evidence="8" key="2">
    <citation type="submission" date="2025-09" db="UniProtKB">
        <authorList>
            <consortium name="Ensembl"/>
        </authorList>
    </citation>
    <scope>IDENTIFICATION</scope>
</reference>
<evidence type="ECO:0000256" key="6">
    <source>
        <dbReference type="SAM" id="Phobius"/>
    </source>
</evidence>
<dbReference type="Pfam" id="PF13853">
    <property type="entry name" value="7tm_4"/>
    <property type="match status" value="1"/>
</dbReference>
<dbReference type="SUPFAM" id="SSF81321">
    <property type="entry name" value="Family A G protein-coupled receptor-like"/>
    <property type="match status" value="1"/>
</dbReference>
<feature type="transmembrane region" description="Helical" evidence="6">
    <location>
        <begin position="30"/>
        <end position="47"/>
    </location>
</feature>
<dbReference type="GO" id="GO:0007186">
    <property type="term" value="P:G protein-coupled receptor signaling pathway"/>
    <property type="evidence" value="ECO:0007669"/>
    <property type="project" value="InterPro"/>
</dbReference>
<name>A0A3Q3BFM9_KRYMA</name>
<feature type="transmembrane region" description="Helical" evidence="6">
    <location>
        <begin position="181"/>
        <end position="206"/>
    </location>
</feature>
<dbReference type="PRINTS" id="PR00245">
    <property type="entry name" value="OLFACTORYR"/>
</dbReference>
<evidence type="ECO:0000313" key="8">
    <source>
        <dbReference type="Ensembl" id="ENSKMAP00000028191.1"/>
    </source>
</evidence>
<feature type="transmembrane region" description="Helical" evidence="6">
    <location>
        <begin position="56"/>
        <end position="74"/>
    </location>
</feature>
<feature type="transmembrane region" description="Helical" evidence="6">
    <location>
        <begin position="262"/>
        <end position="283"/>
    </location>
</feature>
<dbReference type="Ensembl" id="ENSKMAT00000028546.1">
    <property type="protein sequence ID" value="ENSKMAP00000028191.1"/>
    <property type="gene ID" value="ENSKMAG00000020887.1"/>
</dbReference>
<dbReference type="OMA" id="VFIFNCI"/>
<feature type="transmembrane region" description="Helical" evidence="6">
    <location>
        <begin position="125"/>
        <end position="144"/>
    </location>
</feature>
<evidence type="ECO:0000256" key="3">
    <source>
        <dbReference type="ARBA" id="ARBA00022989"/>
    </source>
</evidence>
<evidence type="ECO:0000256" key="1">
    <source>
        <dbReference type="ARBA" id="ARBA00004141"/>
    </source>
</evidence>
<dbReference type="GeneTree" id="ENSGT00950000182847"/>
<organism evidence="8 9">
    <name type="scientific">Kryptolebias marmoratus</name>
    <name type="common">Mangrove killifish</name>
    <name type="synonym">Rivulus marmoratus</name>
    <dbReference type="NCBI Taxonomy" id="37003"/>
    <lineage>
        <taxon>Eukaryota</taxon>
        <taxon>Metazoa</taxon>
        <taxon>Chordata</taxon>
        <taxon>Craniata</taxon>
        <taxon>Vertebrata</taxon>
        <taxon>Euteleostomi</taxon>
        <taxon>Actinopterygii</taxon>
        <taxon>Neopterygii</taxon>
        <taxon>Teleostei</taxon>
        <taxon>Neoteleostei</taxon>
        <taxon>Acanthomorphata</taxon>
        <taxon>Ovalentaria</taxon>
        <taxon>Atherinomorphae</taxon>
        <taxon>Cyprinodontiformes</taxon>
        <taxon>Rivulidae</taxon>
        <taxon>Kryptolebias</taxon>
    </lineage>
</organism>
<dbReference type="GO" id="GO:0004984">
    <property type="term" value="F:olfactory receptor activity"/>
    <property type="evidence" value="ECO:0007669"/>
    <property type="project" value="InterPro"/>
</dbReference>
<dbReference type="AlphaFoldDB" id="A0A3Q3BFM9"/>
<evidence type="ECO:0000313" key="9">
    <source>
        <dbReference type="Proteomes" id="UP000264800"/>
    </source>
</evidence>
<dbReference type="GO" id="GO:0016020">
    <property type="term" value="C:membrane"/>
    <property type="evidence" value="ECO:0007669"/>
    <property type="project" value="UniProtKB-SubCell"/>
</dbReference>